<feature type="binding site" evidence="11">
    <location>
        <begin position="37"/>
        <end position="44"/>
    </location>
    <ligand>
        <name>ATP</name>
        <dbReference type="ChEBI" id="CHEBI:30616"/>
    </ligand>
</feature>
<evidence type="ECO:0000256" key="10">
    <source>
        <dbReference type="ARBA" id="ARBA00048988"/>
    </source>
</evidence>
<dbReference type="GO" id="GO:0016887">
    <property type="term" value="F:ATP hydrolysis activity"/>
    <property type="evidence" value="ECO:0007669"/>
    <property type="project" value="RHEA"/>
</dbReference>
<dbReference type="EC" id="5.6.2.4" evidence="9"/>
<dbReference type="PROSITE" id="PS51198">
    <property type="entry name" value="UVRD_HELICASE_ATP_BIND"/>
    <property type="match status" value="1"/>
</dbReference>
<gene>
    <name evidence="14" type="ORF">E4K67_25295</name>
</gene>
<dbReference type="CDD" id="cd17932">
    <property type="entry name" value="DEXQc_UvrD"/>
    <property type="match status" value="1"/>
</dbReference>
<evidence type="ECO:0000256" key="5">
    <source>
        <dbReference type="ARBA" id="ARBA00022840"/>
    </source>
</evidence>
<dbReference type="InterPro" id="IPR000212">
    <property type="entry name" value="DNA_helicase_UvrD/REP"/>
</dbReference>
<evidence type="ECO:0000256" key="2">
    <source>
        <dbReference type="ARBA" id="ARBA00022741"/>
    </source>
</evidence>
<dbReference type="InterPro" id="IPR014016">
    <property type="entry name" value="UvrD-like_ATP-bd"/>
</dbReference>
<keyword evidence="6" id="KW-0238">DNA-binding</keyword>
<dbReference type="CDD" id="cd18807">
    <property type="entry name" value="SF1_C_UvrD"/>
    <property type="match status" value="1"/>
</dbReference>
<dbReference type="PANTHER" id="PTHR11070:SF2">
    <property type="entry name" value="ATP-DEPENDENT DNA HELICASE SRS2"/>
    <property type="match status" value="1"/>
</dbReference>
<comment type="catalytic activity">
    <reaction evidence="8">
        <text>Couples ATP hydrolysis with the unwinding of duplex DNA by translocating in the 3'-5' direction.</text>
        <dbReference type="EC" id="5.6.2.4"/>
    </reaction>
</comment>
<keyword evidence="15" id="KW-1185">Reference proteome</keyword>
<dbReference type="GO" id="GO:0043138">
    <property type="term" value="F:3'-5' DNA helicase activity"/>
    <property type="evidence" value="ECO:0007669"/>
    <property type="project" value="UniProtKB-EC"/>
</dbReference>
<evidence type="ECO:0000256" key="8">
    <source>
        <dbReference type="ARBA" id="ARBA00034617"/>
    </source>
</evidence>
<dbReference type="InterPro" id="IPR013986">
    <property type="entry name" value="DExx_box_DNA_helicase_dom_sf"/>
</dbReference>
<evidence type="ECO:0000256" key="11">
    <source>
        <dbReference type="PROSITE-ProRule" id="PRU00560"/>
    </source>
</evidence>
<sequence length="712" mass="82215">MVDKKFFDSLERVTGVVMNGVQKEAIRHTSGPLLLLATPGAGKTTVLNARILYLILRQGVNPENILALTFSKAAANEMDVRFQQLYGQLVKQRVRFSTIHSFCYSIIRTYFQKNRISFTLIENEQGVLSKNSVLKRLYEEINQTILTEDKLEELANAICFIKNSMIQISDVQNMDTKVKDLGLIYEAYEDYKQNAHLGNKLIDFDDMLTLSNQILEENPEILLKYQKQFHFVLTDESQDTSIIQNKIIEKVTKLSDNLFVVGDDDQSIFGFRSANPKYLLDFKTVHPHARILIMEQNYRSTPEIVQVANVFIGGNTQRYKKTMVTENPSDEKIKIHSFDYDYQQLDYIIEELKKKKQIGQTAILFRNNISAINLIDHLESANLLFYVRDSGYKFFNHWVIKDILNFMRFSYSDKNLRIFETIYTKFNSYISKQQIEYLKNQDPTQSVFDHLADLPTLPAFRKKNFQELKRQFKKLNGMPPIDALRYIRKDLHYEKKLEEFSERLGLSMDSFHGILATLENIAQGMKTHKEFADRLRYLEQLMLESAENKDNNAVVLSTLHSAKGLEFDCVYMLDLVDGILPNLESIKAAEKKKPDSLEEERRLFYVGMTRAKKELELLTVENLNNQDVVESQFVGEIRDIVCPGRSRTGKGVSLTTFQLEKGADIRHKAFGIGRITVADVESDLLEVKFRKLGIKQFSLKVCLEGKLVSSVL</sequence>
<evidence type="ECO:0000313" key="14">
    <source>
        <dbReference type="EMBL" id="TGE35462.1"/>
    </source>
</evidence>
<proteinExistence type="inferred from homology"/>
<dbReference type="OrthoDB" id="9810135at2"/>
<evidence type="ECO:0000259" key="13">
    <source>
        <dbReference type="PROSITE" id="PS51217"/>
    </source>
</evidence>
<evidence type="ECO:0000259" key="12">
    <source>
        <dbReference type="PROSITE" id="PS51198"/>
    </source>
</evidence>
<evidence type="ECO:0000256" key="9">
    <source>
        <dbReference type="ARBA" id="ARBA00034808"/>
    </source>
</evidence>
<dbReference type="Gene3D" id="3.40.50.300">
    <property type="entry name" value="P-loop containing nucleotide triphosphate hydrolases"/>
    <property type="match status" value="2"/>
</dbReference>
<evidence type="ECO:0000256" key="4">
    <source>
        <dbReference type="ARBA" id="ARBA00022806"/>
    </source>
</evidence>
<evidence type="ECO:0000256" key="3">
    <source>
        <dbReference type="ARBA" id="ARBA00022801"/>
    </source>
</evidence>
<keyword evidence="2 11" id="KW-0547">Nucleotide-binding</keyword>
<dbReference type="Proteomes" id="UP000298460">
    <property type="component" value="Unassembled WGS sequence"/>
</dbReference>
<dbReference type="Pfam" id="PF13361">
    <property type="entry name" value="UvrD_C"/>
    <property type="match status" value="1"/>
</dbReference>
<name>A0A4Z0QXG7_9FIRM</name>
<dbReference type="Gene3D" id="1.10.486.10">
    <property type="entry name" value="PCRA, domain 4"/>
    <property type="match status" value="1"/>
</dbReference>
<keyword evidence="3 11" id="KW-0378">Hydrolase</keyword>
<keyword evidence="5 11" id="KW-0067">ATP-binding</keyword>
<dbReference type="InterPro" id="IPR014017">
    <property type="entry name" value="DNA_helicase_UvrD-like_C"/>
</dbReference>
<keyword evidence="7" id="KW-0413">Isomerase</keyword>
<comment type="caution">
    <text evidence="14">The sequence shown here is derived from an EMBL/GenBank/DDBJ whole genome shotgun (WGS) entry which is preliminary data.</text>
</comment>
<feature type="domain" description="UvrD-like helicase C-terminal" evidence="13">
    <location>
        <begin position="302"/>
        <end position="564"/>
    </location>
</feature>
<dbReference type="Gene3D" id="1.10.10.160">
    <property type="match status" value="1"/>
</dbReference>
<evidence type="ECO:0000256" key="7">
    <source>
        <dbReference type="ARBA" id="ARBA00023235"/>
    </source>
</evidence>
<dbReference type="AlphaFoldDB" id="A0A4Z0QXG7"/>
<dbReference type="GO" id="GO:0003677">
    <property type="term" value="F:DNA binding"/>
    <property type="evidence" value="ECO:0007669"/>
    <property type="project" value="UniProtKB-KW"/>
</dbReference>
<dbReference type="SUPFAM" id="SSF52540">
    <property type="entry name" value="P-loop containing nucleoside triphosphate hydrolases"/>
    <property type="match status" value="1"/>
</dbReference>
<reference evidence="14 15" key="1">
    <citation type="submission" date="2019-03" db="EMBL/GenBank/DDBJ databases">
        <title>Draft Genome Sequence of Desulfosporosinus fructosivorans Strain 63.6F, Isolated from Marine Sediment in the Baltic Sea.</title>
        <authorList>
            <person name="Hausmann B."/>
            <person name="Vandieken V."/>
            <person name="Pjevac P."/>
            <person name="Schreck K."/>
            <person name="Herbold C.W."/>
            <person name="Loy A."/>
        </authorList>
    </citation>
    <scope>NUCLEOTIDE SEQUENCE [LARGE SCALE GENOMIC DNA]</scope>
    <source>
        <strain evidence="14 15">63.6F</strain>
    </source>
</reference>
<accession>A0A4Z0QXG7</accession>
<dbReference type="EMBL" id="SPQQ01000014">
    <property type="protein sequence ID" value="TGE35462.1"/>
    <property type="molecule type" value="Genomic_DNA"/>
</dbReference>
<evidence type="ECO:0000256" key="1">
    <source>
        <dbReference type="ARBA" id="ARBA00009922"/>
    </source>
</evidence>
<evidence type="ECO:0000256" key="6">
    <source>
        <dbReference type="ARBA" id="ARBA00023125"/>
    </source>
</evidence>
<comment type="similarity">
    <text evidence="1">Belongs to the helicase family. UvrD subfamily.</text>
</comment>
<dbReference type="Pfam" id="PF00580">
    <property type="entry name" value="UvrD-helicase"/>
    <property type="match status" value="1"/>
</dbReference>
<keyword evidence="4 11" id="KW-0347">Helicase</keyword>
<dbReference type="InterPro" id="IPR027417">
    <property type="entry name" value="P-loop_NTPase"/>
</dbReference>
<protein>
    <recommendedName>
        <fullName evidence="9">DNA 3'-5' helicase</fullName>
        <ecNumber evidence="9">5.6.2.4</ecNumber>
    </recommendedName>
</protein>
<organism evidence="14 15">
    <name type="scientific">Desulfosporosinus fructosivorans</name>
    <dbReference type="NCBI Taxonomy" id="2018669"/>
    <lineage>
        <taxon>Bacteria</taxon>
        <taxon>Bacillati</taxon>
        <taxon>Bacillota</taxon>
        <taxon>Clostridia</taxon>
        <taxon>Eubacteriales</taxon>
        <taxon>Desulfitobacteriaceae</taxon>
        <taxon>Desulfosporosinus</taxon>
    </lineage>
</organism>
<dbReference type="PROSITE" id="PS51217">
    <property type="entry name" value="UVRD_HELICASE_CTER"/>
    <property type="match status" value="1"/>
</dbReference>
<comment type="catalytic activity">
    <reaction evidence="10">
        <text>ATP + H2O = ADP + phosphate + H(+)</text>
        <dbReference type="Rhea" id="RHEA:13065"/>
        <dbReference type="ChEBI" id="CHEBI:15377"/>
        <dbReference type="ChEBI" id="CHEBI:15378"/>
        <dbReference type="ChEBI" id="CHEBI:30616"/>
        <dbReference type="ChEBI" id="CHEBI:43474"/>
        <dbReference type="ChEBI" id="CHEBI:456216"/>
        <dbReference type="EC" id="5.6.2.4"/>
    </reaction>
</comment>
<dbReference type="PANTHER" id="PTHR11070">
    <property type="entry name" value="UVRD / RECB / PCRA DNA HELICASE FAMILY MEMBER"/>
    <property type="match status" value="1"/>
</dbReference>
<evidence type="ECO:0000313" key="15">
    <source>
        <dbReference type="Proteomes" id="UP000298460"/>
    </source>
</evidence>
<feature type="domain" description="UvrD-like helicase ATP-binding" evidence="12">
    <location>
        <begin position="16"/>
        <end position="301"/>
    </location>
</feature>
<dbReference type="GO" id="GO:0000725">
    <property type="term" value="P:recombinational repair"/>
    <property type="evidence" value="ECO:0007669"/>
    <property type="project" value="TreeGrafter"/>
</dbReference>
<dbReference type="GO" id="GO:0005524">
    <property type="term" value="F:ATP binding"/>
    <property type="evidence" value="ECO:0007669"/>
    <property type="project" value="UniProtKB-UniRule"/>
</dbReference>